<organism evidence="6 7">
    <name type="scientific">Aequorivita xiaoshiensis</name>
    <dbReference type="NCBI Taxonomy" id="2874476"/>
    <lineage>
        <taxon>Bacteria</taxon>
        <taxon>Pseudomonadati</taxon>
        <taxon>Bacteroidota</taxon>
        <taxon>Flavobacteriia</taxon>
        <taxon>Flavobacteriales</taxon>
        <taxon>Flavobacteriaceae</taxon>
        <taxon>Aequorivita</taxon>
    </lineage>
</organism>
<dbReference type="CDD" id="cd01562">
    <property type="entry name" value="Thr-dehyd"/>
    <property type="match status" value="1"/>
</dbReference>
<dbReference type="EMBL" id="JAIRBB010000008">
    <property type="protein sequence ID" value="MCG2431440.1"/>
    <property type="molecule type" value="Genomic_DNA"/>
</dbReference>
<evidence type="ECO:0000256" key="4">
    <source>
        <dbReference type="ARBA" id="ARBA00023239"/>
    </source>
</evidence>
<dbReference type="GO" id="GO:0018114">
    <property type="term" value="F:threonine racemase activity"/>
    <property type="evidence" value="ECO:0007669"/>
    <property type="project" value="TreeGrafter"/>
</dbReference>
<dbReference type="InterPro" id="IPR001926">
    <property type="entry name" value="TrpB-like_PALP"/>
</dbReference>
<dbReference type="AlphaFoldDB" id="A0A9X1R2B5"/>
<sequence length="313" mass="34174">MIPSQREVEEAYERVKPYVHKTPVLKPSFLNEVSGVEIYFKCENFQRMGAFKMRGAVNAILQLSEAQRKAGVVTHSSGNFAQALSLAAKNLGVKAYIVMPKNAPQVKKEAVEGYGGIITESESTPIAREQEAERIQNETAATFIHPSNDKNVILGNATSALELLKTHQNLDYLFAPVGGGGLIAGASVAVKYFGKNCKTIGGEPFEVDDAFRSLQTGKIESNKTTNTIADGLKTSLGDVNFPIIKNLVSEIIRVEETEIISAMKLIWERLKIVVEPSSAVALAALLRERQRFQNKKIGIIISGGNVDLKNLPF</sequence>
<proteinExistence type="inferred from homology"/>
<evidence type="ECO:0000313" key="7">
    <source>
        <dbReference type="Proteomes" id="UP001139462"/>
    </source>
</evidence>
<evidence type="ECO:0000259" key="5">
    <source>
        <dbReference type="Pfam" id="PF00291"/>
    </source>
</evidence>
<dbReference type="PANTHER" id="PTHR43050">
    <property type="entry name" value="SERINE / THREONINE RACEMASE FAMILY MEMBER"/>
    <property type="match status" value="1"/>
</dbReference>
<dbReference type="GO" id="GO:0000287">
    <property type="term" value="F:magnesium ion binding"/>
    <property type="evidence" value="ECO:0007669"/>
    <property type="project" value="TreeGrafter"/>
</dbReference>
<feature type="domain" description="Tryptophan synthase beta chain-like PALP" evidence="5">
    <location>
        <begin position="16"/>
        <end position="303"/>
    </location>
</feature>
<dbReference type="GO" id="GO:0030170">
    <property type="term" value="F:pyridoxal phosphate binding"/>
    <property type="evidence" value="ECO:0007669"/>
    <property type="project" value="TreeGrafter"/>
</dbReference>
<evidence type="ECO:0000256" key="2">
    <source>
        <dbReference type="ARBA" id="ARBA00010869"/>
    </source>
</evidence>
<gene>
    <name evidence="6" type="ORF">K8344_09945</name>
</gene>
<comment type="cofactor">
    <cofactor evidence="1">
        <name>pyridoxal 5'-phosphate</name>
        <dbReference type="ChEBI" id="CHEBI:597326"/>
    </cofactor>
</comment>
<reference evidence="6" key="1">
    <citation type="submission" date="2021-09" db="EMBL/GenBank/DDBJ databases">
        <title>Genome of Aequorivita sp. strain F64183.</title>
        <authorList>
            <person name="Wang Y."/>
        </authorList>
    </citation>
    <scope>NUCLEOTIDE SEQUENCE</scope>
    <source>
        <strain evidence="6">F64183</strain>
    </source>
</reference>
<dbReference type="SUPFAM" id="SSF53686">
    <property type="entry name" value="Tryptophan synthase beta subunit-like PLP-dependent enzymes"/>
    <property type="match status" value="1"/>
</dbReference>
<dbReference type="Proteomes" id="UP001139462">
    <property type="component" value="Unassembled WGS sequence"/>
</dbReference>
<keyword evidence="3" id="KW-0663">Pyridoxal phosphate</keyword>
<dbReference type="PANTHER" id="PTHR43050:SF1">
    <property type="entry name" value="SERINE RACEMASE"/>
    <property type="match status" value="1"/>
</dbReference>
<dbReference type="RefSeq" id="WP_237608539.1">
    <property type="nucleotide sequence ID" value="NZ_JAIRBB010000008.1"/>
</dbReference>
<evidence type="ECO:0000256" key="3">
    <source>
        <dbReference type="ARBA" id="ARBA00022898"/>
    </source>
</evidence>
<dbReference type="FunFam" id="3.40.50.1100:FF:000005">
    <property type="entry name" value="Threonine dehydratase catabolic"/>
    <property type="match status" value="1"/>
</dbReference>
<comment type="similarity">
    <text evidence="2">Belongs to the serine/threonine dehydratase family.</text>
</comment>
<dbReference type="GO" id="GO:0005524">
    <property type="term" value="F:ATP binding"/>
    <property type="evidence" value="ECO:0007669"/>
    <property type="project" value="TreeGrafter"/>
</dbReference>
<dbReference type="Gene3D" id="3.40.50.1100">
    <property type="match status" value="2"/>
</dbReference>
<keyword evidence="4" id="KW-0456">Lyase</keyword>
<comment type="caution">
    <text evidence="6">The sequence shown here is derived from an EMBL/GenBank/DDBJ whole genome shotgun (WGS) entry which is preliminary data.</text>
</comment>
<dbReference type="GO" id="GO:0030378">
    <property type="term" value="F:serine racemase activity"/>
    <property type="evidence" value="ECO:0007669"/>
    <property type="project" value="TreeGrafter"/>
</dbReference>
<dbReference type="InterPro" id="IPR036052">
    <property type="entry name" value="TrpB-like_PALP_sf"/>
</dbReference>
<dbReference type="Pfam" id="PF00291">
    <property type="entry name" value="PALP"/>
    <property type="match status" value="1"/>
</dbReference>
<dbReference type="FunFam" id="3.40.50.1100:FF:000007">
    <property type="entry name" value="L-threonine dehydratase catabolic TdcB"/>
    <property type="match status" value="1"/>
</dbReference>
<name>A0A9X1R2B5_9FLAO</name>
<dbReference type="GO" id="GO:0070179">
    <property type="term" value="P:D-serine biosynthetic process"/>
    <property type="evidence" value="ECO:0007669"/>
    <property type="project" value="TreeGrafter"/>
</dbReference>
<keyword evidence="7" id="KW-1185">Reference proteome</keyword>
<protein>
    <submittedName>
        <fullName evidence="6">Pyridoxal-phosphate dependent enzyme</fullName>
    </submittedName>
</protein>
<evidence type="ECO:0000313" key="6">
    <source>
        <dbReference type="EMBL" id="MCG2431440.1"/>
    </source>
</evidence>
<accession>A0A9X1R2B5</accession>
<dbReference type="GO" id="GO:0003941">
    <property type="term" value="F:L-serine ammonia-lyase activity"/>
    <property type="evidence" value="ECO:0007669"/>
    <property type="project" value="TreeGrafter"/>
</dbReference>
<evidence type="ECO:0000256" key="1">
    <source>
        <dbReference type="ARBA" id="ARBA00001933"/>
    </source>
</evidence>